<evidence type="ECO:0000256" key="5">
    <source>
        <dbReference type="ARBA" id="ARBA00023134"/>
    </source>
</evidence>
<dbReference type="InterPro" id="IPR001806">
    <property type="entry name" value="Small_GTPase"/>
</dbReference>
<dbReference type="GO" id="GO:0032889">
    <property type="term" value="P:regulation of vacuole fusion, non-autophagic"/>
    <property type="evidence" value="ECO:0007669"/>
    <property type="project" value="TreeGrafter"/>
</dbReference>
<keyword evidence="7" id="KW-0636">Prenylation</keyword>
<sequence length="223" mass="25220">KSKLKELNCIMKNKDILKVVLVGDGGVGKTCLRNQLIHRRFTNNYKATIGADFITKEVRLDNGRKVMLQIWDTAGQERFASLGVAFYRGADACVLVYDVNNYLTFEHLDRWRSEFLRQASPNDPMEFPLIVIGNKIDLSSRVVSRRQARAFADAYSGKTMKIKCFEASAKEGINVEAAFEHIARMVTPEVVDMNMMGEEECVVLKSSLEMQQDRKEHSCCIGG</sequence>
<dbReference type="PANTHER" id="PTHR47981:SF20">
    <property type="entry name" value="RAS-RELATED PROTEIN RAB-7A"/>
    <property type="match status" value="1"/>
</dbReference>
<dbReference type="SMART" id="SM00173">
    <property type="entry name" value="RAS"/>
    <property type="match status" value="1"/>
</dbReference>
<dbReference type="SMART" id="SM00176">
    <property type="entry name" value="RAN"/>
    <property type="match status" value="1"/>
</dbReference>
<dbReference type="Proteomes" id="UP000789572">
    <property type="component" value="Unassembled WGS sequence"/>
</dbReference>
<name>A0A9N9CXH1_9GLOM</name>
<dbReference type="InterPro" id="IPR027417">
    <property type="entry name" value="P-loop_NTPase"/>
</dbReference>
<proteinExistence type="inferred from homology"/>
<keyword evidence="5" id="KW-0342">GTP-binding</keyword>
<evidence type="ECO:0000256" key="4">
    <source>
        <dbReference type="ARBA" id="ARBA00022927"/>
    </source>
</evidence>
<evidence type="ECO:0000256" key="8">
    <source>
        <dbReference type="ARBA" id="ARBA00067801"/>
    </source>
</evidence>
<dbReference type="EMBL" id="CAJVPJ010002309">
    <property type="protein sequence ID" value="CAG8618173.1"/>
    <property type="molecule type" value="Genomic_DNA"/>
</dbReference>
<reference evidence="9" key="1">
    <citation type="submission" date="2021-06" db="EMBL/GenBank/DDBJ databases">
        <authorList>
            <person name="Kallberg Y."/>
            <person name="Tangrot J."/>
            <person name="Rosling A."/>
        </authorList>
    </citation>
    <scope>NUCLEOTIDE SEQUENCE</scope>
    <source>
        <strain evidence="9">IA702</strain>
    </source>
</reference>
<evidence type="ECO:0000256" key="2">
    <source>
        <dbReference type="ARBA" id="ARBA00022448"/>
    </source>
</evidence>
<dbReference type="OrthoDB" id="9989112at2759"/>
<dbReference type="GO" id="GO:0002682">
    <property type="term" value="P:regulation of immune system process"/>
    <property type="evidence" value="ECO:0007669"/>
    <property type="project" value="UniProtKB-ARBA"/>
</dbReference>
<dbReference type="GO" id="GO:0005770">
    <property type="term" value="C:late endosome"/>
    <property type="evidence" value="ECO:0007669"/>
    <property type="project" value="TreeGrafter"/>
</dbReference>
<comment type="caution">
    <text evidence="9">The sequence shown here is derived from an EMBL/GenBank/DDBJ whole genome shotgun (WGS) entry which is preliminary data.</text>
</comment>
<evidence type="ECO:0000256" key="1">
    <source>
        <dbReference type="ARBA" id="ARBA00006270"/>
    </source>
</evidence>
<dbReference type="GO" id="GO:0000329">
    <property type="term" value="C:fungal-type vacuole membrane"/>
    <property type="evidence" value="ECO:0007669"/>
    <property type="project" value="TreeGrafter"/>
</dbReference>
<dbReference type="SMART" id="SM00175">
    <property type="entry name" value="RAB"/>
    <property type="match status" value="1"/>
</dbReference>
<dbReference type="FunFam" id="3.40.50.300:FF:000751">
    <property type="entry name" value="Rab family GTPase, putative"/>
    <property type="match status" value="1"/>
</dbReference>
<dbReference type="Gene3D" id="3.40.50.300">
    <property type="entry name" value="P-loop containing nucleotide triphosphate hydrolases"/>
    <property type="match status" value="1"/>
</dbReference>
<dbReference type="PROSITE" id="PS51419">
    <property type="entry name" value="RAB"/>
    <property type="match status" value="1"/>
</dbReference>
<organism evidence="9 10">
    <name type="scientific">Paraglomus occultum</name>
    <dbReference type="NCBI Taxonomy" id="144539"/>
    <lineage>
        <taxon>Eukaryota</taxon>
        <taxon>Fungi</taxon>
        <taxon>Fungi incertae sedis</taxon>
        <taxon>Mucoromycota</taxon>
        <taxon>Glomeromycotina</taxon>
        <taxon>Glomeromycetes</taxon>
        <taxon>Paraglomerales</taxon>
        <taxon>Paraglomeraceae</taxon>
        <taxon>Paraglomus</taxon>
    </lineage>
</organism>
<dbReference type="SUPFAM" id="SSF52540">
    <property type="entry name" value="P-loop containing nucleoside triphosphate hydrolases"/>
    <property type="match status" value="1"/>
</dbReference>
<keyword evidence="10" id="KW-1185">Reference proteome</keyword>
<dbReference type="SMART" id="SM00174">
    <property type="entry name" value="RHO"/>
    <property type="match status" value="1"/>
</dbReference>
<keyword evidence="6" id="KW-0449">Lipoprotein</keyword>
<dbReference type="PROSITE" id="PS51420">
    <property type="entry name" value="RHO"/>
    <property type="match status" value="1"/>
</dbReference>
<dbReference type="GO" id="GO:0030139">
    <property type="term" value="C:endocytic vesicle"/>
    <property type="evidence" value="ECO:0007669"/>
    <property type="project" value="UniProtKB-ARBA"/>
</dbReference>
<gene>
    <name evidence="9" type="ORF">POCULU_LOCUS8288</name>
</gene>
<dbReference type="NCBIfam" id="TIGR00231">
    <property type="entry name" value="small_GTP"/>
    <property type="match status" value="1"/>
</dbReference>
<keyword evidence="3" id="KW-0547">Nucleotide-binding</keyword>
<comment type="similarity">
    <text evidence="1">Belongs to the small GTPase superfamily. Rab family.</text>
</comment>
<keyword evidence="2" id="KW-0813">Transport</keyword>
<dbReference type="Pfam" id="PF00071">
    <property type="entry name" value="Ras"/>
    <property type="match status" value="1"/>
</dbReference>
<dbReference type="GO" id="GO:0015031">
    <property type="term" value="P:protein transport"/>
    <property type="evidence" value="ECO:0007669"/>
    <property type="project" value="UniProtKB-KW"/>
</dbReference>
<dbReference type="GO" id="GO:0003924">
    <property type="term" value="F:GTPase activity"/>
    <property type="evidence" value="ECO:0007669"/>
    <property type="project" value="InterPro"/>
</dbReference>
<dbReference type="PROSITE" id="PS51421">
    <property type="entry name" value="RAS"/>
    <property type="match status" value="1"/>
</dbReference>
<dbReference type="AlphaFoldDB" id="A0A9N9CXH1"/>
<accession>A0A9N9CXH1</accession>
<dbReference type="InterPro" id="IPR005225">
    <property type="entry name" value="Small_GTP-bd"/>
</dbReference>
<evidence type="ECO:0000313" key="10">
    <source>
        <dbReference type="Proteomes" id="UP000789572"/>
    </source>
</evidence>
<protein>
    <recommendedName>
        <fullName evidence="8">Ras-related protein Rab-7b</fullName>
    </recommendedName>
</protein>
<dbReference type="PANTHER" id="PTHR47981">
    <property type="entry name" value="RAB FAMILY"/>
    <property type="match status" value="1"/>
</dbReference>
<evidence type="ECO:0000313" key="9">
    <source>
        <dbReference type="EMBL" id="CAG8618173.1"/>
    </source>
</evidence>
<evidence type="ECO:0000256" key="3">
    <source>
        <dbReference type="ARBA" id="ARBA00022741"/>
    </source>
</evidence>
<dbReference type="PRINTS" id="PR00449">
    <property type="entry name" value="RASTRNSFRMNG"/>
</dbReference>
<evidence type="ECO:0000256" key="7">
    <source>
        <dbReference type="ARBA" id="ARBA00023289"/>
    </source>
</evidence>
<keyword evidence="4" id="KW-0653">Protein transport</keyword>
<dbReference type="GO" id="GO:0005525">
    <property type="term" value="F:GTP binding"/>
    <property type="evidence" value="ECO:0007669"/>
    <property type="project" value="UniProtKB-KW"/>
</dbReference>
<feature type="non-terminal residue" evidence="9">
    <location>
        <position position="1"/>
    </location>
</feature>
<evidence type="ECO:0000256" key="6">
    <source>
        <dbReference type="ARBA" id="ARBA00023288"/>
    </source>
</evidence>